<dbReference type="Gene3D" id="3.30.300.30">
    <property type="match status" value="2"/>
</dbReference>
<dbReference type="InterPro" id="IPR025110">
    <property type="entry name" value="AMP-bd_C"/>
</dbReference>
<evidence type="ECO:0000256" key="2">
    <source>
        <dbReference type="ARBA" id="ARBA00006432"/>
    </source>
</evidence>
<dbReference type="GO" id="GO:0006631">
    <property type="term" value="P:fatty acid metabolic process"/>
    <property type="evidence" value="ECO:0007669"/>
    <property type="project" value="UniProtKB-KW"/>
</dbReference>
<dbReference type="GO" id="GO:0005524">
    <property type="term" value="F:ATP binding"/>
    <property type="evidence" value="ECO:0007669"/>
    <property type="project" value="UniProtKB-KW"/>
</dbReference>
<comment type="caution">
    <text evidence="10">The sequence shown here is derived from an EMBL/GenBank/DDBJ whole genome shotgun (WGS) entry which is preliminary data.</text>
</comment>
<evidence type="ECO:0000256" key="4">
    <source>
        <dbReference type="ARBA" id="ARBA00022741"/>
    </source>
</evidence>
<evidence type="ECO:0000256" key="3">
    <source>
        <dbReference type="ARBA" id="ARBA00022598"/>
    </source>
</evidence>
<keyword evidence="11" id="KW-1185">Reference proteome</keyword>
<evidence type="ECO:0000313" key="11">
    <source>
        <dbReference type="Proteomes" id="UP000237347"/>
    </source>
</evidence>
<name>A0AAW0L788_QUESU</name>
<keyword evidence="6" id="KW-0067">ATP-binding</keyword>
<protein>
    <submittedName>
        <fullName evidence="10">Acyl-activating enzyme 1</fullName>
    </submittedName>
</protein>
<dbReference type="PANTHER" id="PTHR43859:SF4">
    <property type="entry name" value="BUTANOATE--COA LIGASE AAE1-RELATED"/>
    <property type="match status" value="1"/>
</dbReference>
<evidence type="ECO:0000256" key="7">
    <source>
        <dbReference type="ARBA" id="ARBA00023098"/>
    </source>
</evidence>
<evidence type="ECO:0000256" key="6">
    <source>
        <dbReference type="ARBA" id="ARBA00022840"/>
    </source>
</evidence>
<dbReference type="FunFam" id="3.30.300.30:FF:000008">
    <property type="entry name" value="2,3-dihydroxybenzoate-AMP ligase"/>
    <property type="match status" value="2"/>
</dbReference>
<accession>A0AAW0L788</accession>
<dbReference type="Pfam" id="PF00501">
    <property type="entry name" value="AMP-binding"/>
    <property type="match status" value="1"/>
</dbReference>
<keyword evidence="4" id="KW-0547">Nucleotide-binding</keyword>
<feature type="domain" description="AMP-dependent synthetase/ligase" evidence="8">
    <location>
        <begin position="21"/>
        <end position="408"/>
    </location>
</feature>
<evidence type="ECO:0000256" key="5">
    <source>
        <dbReference type="ARBA" id="ARBA00022832"/>
    </source>
</evidence>
<feature type="domain" description="AMP-binding enzyme C-terminal" evidence="9">
    <location>
        <begin position="644"/>
        <end position="719"/>
    </location>
</feature>
<dbReference type="InterPro" id="IPR042099">
    <property type="entry name" value="ANL_N_sf"/>
</dbReference>
<comment type="similarity">
    <text evidence="2">Belongs to the ATP-dependent AMP-binding enzyme family.</text>
</comment>
<dbReference type="GO" id="GO:0031956">
    <property type="term" value="F:medium-chain fatty acid-CoA ligase activity"/>
    <property type="evidence" value="ECO:0007669"/>
    <property type="project" value="UniProtKB-ARBA"/>
</dbReference>
<comment type="subcellular location">
    <subcellularLocation>
        <location evidence="1">Cytoplasm</location>
        <location evidence="1">Cytosol</location>
    </subcellularLocation>
</comment>
<keyword evidence="3" id="KW-0436">Ligase</keyword>
<dbReference type="InterPro" id="IPR000873">
    <property type="entry name" value="AMP-dep_synth/lig_dom"/>
</dbReference>
<keyword evidence="5" id="KW-0276">Fatty acid metabolism</keyword>
<evidence type="ECO:0000313" key="10">
    <source>
        <dbReference type="EMBL" id="KAK7847195.1"/>
    </source>
</evidence>
<evidence type="ECO:0000259" key="9">
    <source>
        <dbReference type="Pfam" id="PF13193"/>
    </source>
</evidence>
<dbReference type="InterPro" id="IPR020845">
    <property type="entry name" value="AMP-binding_CS"/>
</dbReference>
<gene>
    <name evidence="10" type="primary">AAE1_1</name>
    <name evidence="10" type="ORF">CFP56_007006</name>
</gene>
<evidence type="ECO:0000256" key="1">
    <source>
        <dbReference type="ARBA" id="ARBA00004514"/>
    </source>
</evidence>
<proteinExistence type="inferred from homology"/>
<keyword evidence="7" id="KW-0443">Lipid metabolism</keyword>
<dbReference type="InterPro" id="IPR045851">
    <property type="entry name" value="AMP-bd_C_sf"/>
</dbReference>
<reference evidence="10 11" key="1">
    <citation type="journal article" date="2018" name="Sci. Data">
        <title>The draft genome sequence of cork oak.</title>
        <authorList>
            <person name="Ramos A.M."/>
            <person name="Usie A."/>
            <person name="Barbosa P."/>
            <person name="Barros P.M."/>
            <person name="Capote T."/>
            <person name="Chaves I."/>
            <person name="Simoes F."/>
            <person name="Abreu I."/>
            <person name="Carrasquinho I."/>
            <person name="Faro C."/>
            <person name="Guimaraes J.B."/>
            <person name="Mendonca D."/>
            <person name="Nobrega F."/>
            <person name="Rodrigues L."/>
            <person name="Saibo N.J.M."/>
            <person name="Varela M.C."/>
            <person name="Egas C."/>
            <person name="Matos J."/>
            <person name="Miguel C.M."/>
            <person name="Oliveira M.M."/>
            <person name="Ricardo C.P."/>
            <person name="Goncalves S."/>
        </authorList>
    </citation>
    <scope>NUCLEOTIDE SEQUENCE [LARGE SCALE GENOMIC DNA]</scope>
    <source>
        <strain evidence="11">cv. HL8</strain>
    </source>
</reference>
<dbReference type="Gene3D" id="3.40.50.12780">
    <property type="entry name" value="N-terminal domain of ligase-like"/>
    <property type="match status" value="2"/>
</dbReference>
<evidence type="ECO:0000259" key="8">
    <source>
        <dbReference type="Pfam" id="PF00501"/>
    </source>
</evidence>
<dbReference type="GO" id="GO:0050218">
    <property type="term" value="F:propionate-CoA ligase activity"/>
    <property type="evidence" value="ECO:0007669"/>
    <property type="project" value="UniProtKB-ARBA"/>
</dbReference>
<dbReference type="EMBL" id="PKMF04000145">
    <property type="protein sequence ID" value="KAK7847195.1"/>
    <property type="molecule type" value="Genomic_DNA"/>
</dbReference>
<dbReference type="GO" id="GO:0043759">
    <property type="term" value="F:2-methylbutanoate-CoA ligase activity"/>
    <property type="evidence" value="ECO:0007669"/>
    <property type="project" value="UniProtKB-ARBA"/>
</dbReference>
<dbReference type="AlphaFoldDB" id="A0AAW0L788"/>
<dbReference type="SUPFAM" id="SSF56801">
    <property type="entry name" value="Acetyl-CoA synthetase-like"/>
    <property type="match status" value="2"/>
</dbReference>
<sequence>MEGLIRSSANYVPLSPISFLKRSALVYRDRTSVVYGDVRYTWKDTLERCTKLASALAQLGISRGDVVAALAPNIPAIYELHFGVPMVGAVLCTLNTRHDSAMVSVLLRHSEAKIIFVDYEFLHIAQGAIDILSKMRTKLPLLILIPESDQSSSNISNTISTSKNLEYESLLLTGRLDFEVRWPNDEWDPISLNYTSGTTSSPKGVIYSHRGAYLNSLAVALFNEMSSMPVYLWCVPMFHCNGWCLTWAVAAQGGTNVCQRNVTARGIFENISQHKVTHLGGAPTVLNMIINAAASERRTLPGKVAVMTGAAPPPPHVLFKMEELGFIVTHSYGLTETYGPATVCTWKPEWNSLPRDTQAKLKARQGVHHLGLEEIDIKDPVTMKSVPPDAKTMGEVMFRGNIVMNGYLKNLKATQDAFNGGWFRSGDLGVKHSDGYIELKDRSKDIIISGGENISTIEVEAALFSHPAVLEAAVVGKPDDYWGETPCAFVKLKNGCNANAEEIIKFCRNRLPHYMAPRTVVFLDDLPKTSTGKTQKFVLREKAKTMGSLPKKSIARMKNGTEKGRRLPYSSVPPDAKTMGEVMFRGNIVMNGYLKNLKATQDAFNGGWFRSGDLGVKHSDGYIELKDRSKDIIISGGENISTIEVEAALSSHPAVLEAAVVGRPDDHWGETPCAFVKLKNGSNASAEEIIKFCRDRLPHYMAPRTVVFEDDLPKTSTGKTQKFVLREKAKAMGSLPKKSISRL</sequence>
<dbReference type="FunFam" id="3.40.50.12780:FF:000003">
    <property type="entry name" value="Long-chain-fatty-acid--CoA ligase FadD"/>
    <property type="match status" value="1"/>
</dbReference>
<dbReference type="CDD" id="cd12118">
    <property type="entry name" value="ttLC_FACS_AEE21_like"/>
    <property type="match status" value="1"/>
</dbReference>
<dbReference type="Pfam" id="PF13193">
    <property type="entry name" value="AMP-binding_C"/>
    <property type="match status" value="2"/>
</dbReference>
<feature type="domain" description="AMP-binding enzyme C-terminal" evidence="9">
    <location>
        <begin position="458"/>
        <end position="533"/>
    </location>
</feature>
<dbReference type="Proteomes" id="UP000237347">
    <property type="component" value="Unassembled WGS sequence"/>
</dbReference>
<dbReference type="GO" id="GO:0005829">
    <property type="term" value="C:cytosol"/>
    <property type="evidence" value="ECO:0007669"/>
    <property type="project" value="UniProtKB-SubCell"/>
</dbReference>
<dbReference type="PANTHER" id="PTHR43859">
    <property type="entry name" value="ACYL-ACTIVATING ENZYME"/>
    <property type="match status" value="1"/>
</dbReference>
<dbReference type="PROSITE" id="PS00455">
    <property type="entry name" value="AMP_BINDING"/>
    <property type="match status" value="1"/>
</dbReference>
<organism evidence="10 11">
    <name type="scientific">Quercus suber</name>
    <name type="common">Cork oak</name>
    <dbReference type="NCBI Taxonomy" id="58331"/>
    <lineage>
        <taxon>Eukaryota</taxon>
        <taxon>Viridiplantae</taxon>
        <taxon>Streptophyta</taxon>
        <taxon>Embryophyta</taxon>
        <taxon>Tracheophyta</taxon>
        <taxon>Spermatophyta</taxon>
        <taxon>Magnoliopsida</taxon>
        <taxon>eudicotyledons</taxon>
        <taxon>Gunneridae</taxon>
        <taxon>Pentapetalae</taxon>
        <taxon>rosids</taxon>
        <taxon>fabids</taxon>
        <taxon>Fagales</taxon>
        <taxon>Fagaceae</taxon>
        <taxon>Quercus</taxon>
    </lineage>
</organism>
<dbReference type="NCBIfam" id="NF006020">
    <property type="entry name" value="PRK08162.1"/>
    <property type="match status" value="1"/>
</dbReference>